<evidence type="ECO:0000313" key="6">
    <source>
        <dbReference type="Proteomes" id="UP000256269"/>
    </source>
</evidence>
<evidence type="ECO:0000256" key="1">
    <source>
        <dbReference type="ARBA" id="ARBA00023015"/>
    </source>
</evidence>
<dbReference type="SUPFAM" id="SSF47413">
    <property type="entry name" value="lambda repressor-like DNA-binding domains"/>
    <property type="match status" value="1"/>
</dbReference>
<dbReference type="InterPro" id="IPR000843">
    <property type="entry name" value="HTH_LacI"/>
</dbReference>
<organism evidence="5 6">
    <name type="scientific">Kutzneria buriramensis</name>
    <dbReference type="NCBI Taxonomy" id="1045776"/>
    <lineage>
        <taxon>Bacteria</taxon>
        <taxon>Bacillati</taxon>
        <taxon>Actinomycetota</taxon>
        <taxon>Actinomycetes</taxon>
        <taxon>Pseudonocardiales</taxon>
        <taxon>Pseudonocardiaceae</taxon>
        <taxon>Kutzneria</taxon>
    </lineage>
</organism>
<evidence type="ECO:0000259" key="4">
    <source>
        <dbReference type="PROSITE" id="PS50932"/>
    </source>
</evidence>
<dbReference type="PROSITE" id="PS50932">
    <property type="entry name" value="HTH_LACI_2"/>
    <property type="match status" value="1"/>
</dbReference>
<gene>
    <name evidence="5" type="ORF">BCF44_10960</name>
</gene>
<keyword evidence="1" id="KW-0805">Transcription regulation</keyword>
<evidence type="ECO:0000256" key="2">
    <source>
        <dbReference type="ARBA" id="ARBA00023125"/>
    </source>
</evidence>
<dbReference type="EMBL" id="QUNO01000009">
    <property type="protein sequence ID" value="REH43517.1"/>
    <property type="molecule type" value="Genomic_DNA"/>
</dbReference>
<dbReference type="InterPro" id="IPR010982">
    <property type="entry name" value="Lambda_DNA-bd_dom_sf"/>
</dbReference>
<dbReference type="AlphaFoldDB" id="A0A3E0HE93"/>
<evidence type="ECO:0000313" key="5">
    <source>
        <dbReference type="EMBL" id="REH43517.1"/>
    </source>
</evidence>
<dbReference type="Gene3D" id="3.40.50.2300">
    <property type="match status" value="2"/>
</dbReference>
<keyword evidence="3" id="KW-0804">Transcription</keyword>
<keyword evidence="2 5" id="KW-0238">DNA-binding</keyword>
<dbReference type="PANTHER" id="PTHR30146">
    <property type="entry name" value="LACI-RELATED TRANSCRIPTIONAL REPRESSOR"/>
    <property type="match status" value="1"/>
</dbReference>
<dbReference type="GO" id="GO:0003700">
    <property type="term" value="F:DNA-binding transcription factor activity"/>
    <property type="evidence" value="ECO:0007669"/>
    <property type="project" value="TreeGrafter"/>
</dbReference>
<dbReference type="CDD" id="cd06267">
    <property type="entry name" value="PBP1_LacI_sugar_binding-like"/>
    <property type="match status" value="1"/>
</dbReference>
<protein>
    <submittedName>
        <fullName evidence="5">DNA-binding LacI/PurR family transcriptional regulator</fullName>
    </submittedName>
</protein>
<dbReference type="GO" id="GO:0000976">
    <property type="term" value="F:transcription cis-regulatory region binding"/>
    <property type="evidence" value="ECO:0007669"/>
    <property type="project" value="TreeGrafter"/>
</dbReference>
<dbReference type="SUPFAM" id="SSF53822">
    <property type="entry name" value="Periplasmic binding protein-like I"/>
    <property type="match status" value="1"/>
</dbReference>
<dbReference type="Pfam" id="PF13377">
    <property type="entry name" value="Peripla_BP_3"/>
    <property type="match status" value="1"/>
</dbReference>
<dbReference type="OrthoDB" id="252678at2"/>
<feature type="domain" description="HTH lacI-type" evidence="4">
    <location>
        <begin position="2"/>
        <end position="56"/>
    </location>
</feature>
<sequence length="342" mass="36800">MVTIIDVARAAGVAPSTVSYVLNGKRPISVETRRQVEQCIRDLGYRPSNRRTPSPRHRTNVLGLLAPLRVDVNMPALTRFVGATMAAARVRDHDLLVLTHDTGVAGLRRAMSIAVTDALIVLDVHDADPRVPALLTLDRPAVLVGAAGRPTGLPGVDLDFARAAERTVAHLAGLGHRSVGLVGSPLSSYVREVDHARRFTRAFETVAGRRGLRTRWRACGESVEAIRSCLDALFAEDPTITALVVENETVLPDVLEQVRWRGRRVPEDISVVAVGHDDIADRPPLRVTSVALPTAELGRLAVDTALRQLDTAPPPETRLLAPDLTVRESTAPAPMTSSCAGC</sequence>
<dbReference type="InterPro" id="IPR046335">
    <property type="entry name" value="LacI/GalR-like_sensor"/>
</dbReference>
<dbReference type="PANTHER" id="PTHR30146:SF153">
    <property type="entry name" value="LACTOSE OPERON REPRESSOR"/>
    <property type="match status" value="1"/>
</dbReference>
<keyword evidence="6" id="KW-1185">Reference proteome</keyword>
<dbReference type="Proteomes" id="UP000256269">
    <property type="component" value="Unassembled WGS sequence"/>
</dbReference>
<dbReference type="InterPro" id="IPR028082">
    <property type="entry name" value="Peripla_BP_I"/>
</dbReference>
<dbReference type="RefSeq" id="WP_116176975.1">
    <property type="nucleotide sequence ID" value="NZ_CP144375.1"/>
</dbReference>
<name>A0A3E0HE93_9PSEU</name>
<comment type="caution">
    <text evidence="5">The sequence shown here is derived from an EMBL/GenBank/DDBJ whole genome shotgun (WGS) entry which is preliminary data.</text>
</comment>
<dbReference type="Pfam" id="PF00356">
    <property type="entry name" value="LacI"/>
    <property type="match status" value="1"/>
</dbReference>
<dbReference type="Gene3D" id="1.10.260.40">
    <property type="entry name" value="lambda repressor-like DNA-binding domains"/>
    <property type="match status" value="1"/>
</dbReference>
<proteinExistence type="predicted"/>
<accession>A0A3E0HE93</accession>
<evidence type="ECO:0000256" key="3">
    <source>
        <dbReference type="ARBA" id="ARBA00023163"/>
    </source>
</evidence>
<reference evidence="5 6" key="1">
    <citation type="submission" date="2018-08" db="EMBL/GenBank/DDBJ databases">
        <title>Genomic Encyclopedia of Archaeal and Bacterial Type Strains, Phase II (KMG-II): from individual species to whole genera.</title>
        <authorList>
            <person name="Goeker M."/>
        </authorList>
    </citation>
    <scope>NUCLEOTIDE SEQUENCE [LARGE SCALE GENOMIC DNA]</scope>
    <source>
        <strain evidence="5 6">DSM 45791</strain>
    </source>
</reference>
<dbReference type="SMART" id="SM00354">
    <property type="entry name" value="HTH_LACI"/>
    <property type="match status" value="1"/>
</dbReference>
<dbReference type="CDD" id="cd01392">
    <property type="entry name" value="HTH_LacI"/>
    <property type="match status" value="1"/>
</dbReference>